<evidence type="ECO:0000256" key="5">
    <source>
        <dbReference type="PIRSR" id="PIRSR639383-3"/>
    </source>
</evidence>
<dbReference type="InterPro" id="IPR036265">
    <property type="entry name" value="HIT-like_sf"/>
</dbReference>
<organism evidence="10 11">
    <name type="scientific">Cinnamomum micranthum f. kanehirae</name>
    <dbReference type="NCBI Taxonomy" id="337451"/>
    <lineage>
        <taxon>Eukaryota</taxon>
        <taxon>Viridiplantae</taxon>
        <taxon>Streptophyta</taxon>
        <taxon>Embryophyta</taxon>
        <taxon>Tracheophyta</taxon>
        <taxon>Spermatophyta</taxon>
        <taxon>Magnoliopsida</taxon>
        <taxon>Magnoliidae</taxon>
        <taxon>Laurales</taxon>
        <taxon>Lauraceae</taxon>
        <taxon>Cinnamomum</taxon>
    </lineage>
</organism>
<dbReference type="AlphaFoldDB" id="A0A3S3NBC4"/>
<dbReference type="STRING" id="337451.A0A3S3NBC4"/>
<dbReference type="FunFam" id="3.30.428.10:FF:000011">
    <property type="entry name" value="Fragile histidine triad"/>
    <property type="match status" value="1"/>
</dbReference>
<dbReference type="PROSITE" id="PS00892">
    <property type="entry name" value="HIT_1"/>
    <property type="match status" value="1"/>
</dbReference>
<sequence>MVKLLCSRGFLTYTALFSTHPSFHLPRRYNSSNSFNSKMMESEHYKFGRYKIDPKEVFYSTGLSYAMVNLRPILPVKRFIELTAEETSDLWLTAKDVGGRLEHHFKASSLTFTIQDGPQAGQSVPHVHIHVIPRKGGDFEKNDEIYDAMDAKEVELKEKLDLDKDRKDRTLDEMDQEANELRALFT</sequence>
<feature type="short sequence motif" description="Histidine triad motif" evidence="6">
    <location>
        <begin position="126"/>
        <end position="130"/>
    </location>
</feature>
<evidence type="ECO:0000259" key="9">
    <source>
        <dbReference type="PROSITE" id="PS51084"/>
    </source>
</evidence>
<evidence type="ECO:0000313" key="10">
    <source>
        <dbReference type="EMBL" id="RWR88829.1"/>
    </source>
</evidence>
<protein>
    <recommendedName>
        <fullName evidence="7">Bis(5'-adenosyl)-triphosphatase</fullName>
        <ecNumber evidence="7">3.6.1.29</ecNumber>
    </recommendedName>
</protein>
<dbReference type="Pfam" id="PF01230">
    <property type="entry name" value="HIT"/>
    <property type="match status" value="1"/>
</dbReference>
<name>A0A3S3NBC4_9MAGN</name>
<dbReference type="OrthoDB" id="680339at2759"/>
<keyword evidence="11" id="KW-1185">Reference proteome</keyword>
<evidence type="ECO:0000256" key="1">
    <source>
        <dbReference type="ARBA" id="ARBA00022741"/>
    </source>
</evidence>
<comment type="cofactor">
    <cofactor evidence="7">
        <name>Mn(2+)</name>
        <dbReference type="ChEBI" id="CHEBI:29035"/>
    </cofactor>
</comment>
<dbReference type="SUPFAM" id="SSF54197">
    <property type="entry name" value="HIT-like"/>
    <property type="match status" value="1"/>
</dbReference>
<accession>A0A3S3NBC4</accession>
<keyword evidence="1 7" id="KW-0547">Nucleotide-binding</keyword>
<feature type="binding site" evidence="4">
    <location>
        <position position="69"/>
    </location>
    <ligand>
        <name>substrate</name>
    </ligand>
</feature>
<feature type="domain" description="HIT" evidence="9">
    <location>
        <begin position="72"/>
        <end position="141"/>
    </location>
</feature>
<evidence type="ECO:0000256" key="3">
    <source>
        <dbReference type="PIRSR" id="PIRSR639383-1"/>
    </source>
</evidence>
<dbReference type="GO" id="GO:0047710">
    <property type="term" value="F:bis(5'-adenosyl)-triphosphatase activity"/>
    <property type="evidence" value="ECO:0007669"/>
    <property type="project" value="UniProtKB-UniRule"/>
</dbReference>
<feature type="site" description="Important for induction of apoptosis" evidence="5">
    <location>
        <position position="146"/>
    </location>
</feature>
<comment type="caution">
    <text evidence="10">The sequence shown here is derived from an EMBL/GenBank/DDBJ whole genome shotgun (WGS) entry which is preliminary data.</text>
</comment>
<evidence type="ECO:0000256" key="2">
    <source>
        <dbReference type="ARBA" id="ARBA00022801"/>
    </source>
</evidence>
<dbReference type="GO" id="GO:0047627">
    <property type="term" value="F:adenylylsulfatase activity"/>
    <property type="evidence" value="ECO:0007669"/>
    <property type="project" value="UniProtKB-ARBA"/>
</dbReference>
<feature type="active site" description="Tele-AMP-histidine intermediate" evidence="3">
    <location>
        <position position="128"/>
    </location>
</feature>
<evidence type="ECO:0000256" key="4">
    <source>
        <dbReference type="PIRSR" id="PIRSR639383-2"/>
    </source>
</evidence>
<evidence type="ECO:0000313" key="11">
    <source>
        <dbReference type="Proteomes" id="UP000283530"/>
    </source>
</evidence>
<dbReference type="InterPro" id="IPR039383">
    <property type="entry name" value="FHIT"/>
</dbReference>
<feature type="binding site" evidence="4">
    <location>
        <position position="130"/>
    </location>
    <ligand>
        <name>substrate</name>
    </ligand>
</feature>
<dbReference type="CDD" id="cd01275">
    <property type="entry name" value="FHIT"/>
    <property type="match status" value="1"/>
</dbReference>
<keyword evidence="8" id="KW-0175">Coiled coil</keyword>
<feature type="coiled-coil region" evidence="8">
    <location>
        <begin position="157"/>
        <end position="184"/>
    </location>
</feature>
<dbReference type="InterPro" id="IPR011146">
    <property type="entry name" value="HIT-like"/>
</dbReference>
<dbReference type="PANTHER" id="PTHR46243:SF1">
    <property type="entry name" value="BIS(5'-ADENOSYL)-TRIPHOSPHATASE"/>
    <property type="match status" value="1"/>
</dbReference>
<proteinExistence type="predicted"/>
<dbReference type="PROSITE" id="PS51084">
    <property type="entry name" value="HIT_2"/>
    <property type="match status" value="1"/>
</dbReference>
<dbReference type="EC" id="3.6.1.29" evidence="7"/>
<evidence type="ECO:0000256" key="6">
    <source>
        <dbReference type="PROSITE-ProRule" id="PRU00464"/>
    </source>
</evidence>
<dbReference type="Gene3D" id="3.30.428.10">
    <property type="entry name" value="HIT-like"/>
    <property type="match status" value="1"/>
</dbReference>
<feature type="binding site" evidence="4">
    <location>
        <begin position="121"/>
        <end position="124"/>
    </location>
    <ligand>
        <name>substrate</name>
    </ligand>
</feature>
<dbReference type="Proteomes" id="UP000283530">
    <property type="component" value="Unassembled WGS sequence"/>
</dbReference>
<reference evidence="10 11" key="1">
    <citation type="journal article" date="2019" name="Nat. Plants">
        <title>Stout camphor tree genome fills gaps in understanding of flowering plant genome evolution.</title>
        <authorList>
            <person name="Chaw S.M."/>
            <person name="Liu Y.C."/>
            <person name="Wu Y.W."/>
            <person name="Wang H.Y."/>
            <person name="Lin C.I."/>
            <person name="Wu C.S."/>
            <person name="Ke H.M."/>
            <person name="Chang L.Y."/>
            <person name="Hsu C.Y."/>
            <person name="Yang H.T."/>
            <person name="Sudianto E."/>
            <person name="Hsu M.H."/>
            <person name="Wu K.P."/>
            <person name="Wang L.N."/>
            <person name="Leebens-Mack J.H."/>
            <person name="Tsai I.J."/>
        </authorList>
    </citation>
    <scope>NUCLEOTIDE SEQUENCE [LARGE SCALE GENOMIC DNA]</scope>
    <source>
        <strain evidence="11">cv. Chaw 1501</strain>
        <tissue evidence="10">Young leaves</tissue>
    </source>
</reference>
<dbReference type="GO" id="GO:0000166">
    <property type="term" value="F:nucleotide binding"/>
    <property type="evidence" value="ECO:0007669"/>
    <property type="project" value="UniProtKB-KW"/>
</dbReference>
<keyword evidence="2 7" id="KW-0378">Hydrolase</keyword>
<feature type="binding site" evidence="4">
    <location>
        <position position="115"/>
    </location>
    <ligand>
        <name>substrate</name>
    </ligand>
</feature>
<dbReference type="PANTHER" id="PTHR46243">
    <property type="entry name" value="BIS(5'-ADENOSYL)-TRIPHOSPHATASE"/>
    <property type="match status" value="1"/>
</dbReference>
<dbReference type="InterPro" id="IPR051884">
    <property type="entry name" value="Bis(5'-adenosyl)-TPase_reg"/>
</dbReference>
<gene>
    <name evidence="10" type="ORF">CKAN_01786900</name>
</gene>
<dbReference type="EMBL" id="QPKB01000007">
    <property type="protein sequence ID" value="RWR88829.1"/>
    <property type="molecule type" value="Genomic_DNA"/>
</dbReference>
<dbReference type="InterPro" id="IPR019808">
    <property type="entry name" value="Histidine_triad_CS"/>
</dbReference>
<evidence type="ECO:0000256" key="8">
    <source>
        <dbReference type="SAM" id="Coils"/>
    </source>
</evidence>
<comment type="catalytic activity">
    <reaction evidence="7">
        <text>P(1),P(3)-bis(5'-adenosyl) triphosphate + H2O = AMP + ADP + 2 H(+)</text>
        <dbReference type="Rhea" id="RHEA:13893"/>
        <dbReference type="ChEBI" id="CHEBI:15377"/>
        <dbReference type="ChEBI" id="CHEBI:15378"/>
        <dbReference type="ChEBI" id="CHEBI:58529"/>
        <dbReference type="ChEBI" id="CHEBI:456215"/>
        <dbReference type="ChEBI" id="CHEBI:456216"/>
        <dbReference type="EC" id="3.6.1.29"/>
    </reaction>
</comment>
<evidence type="ECO:0000256" key="7">
    <source>
        <dbReference type="RuleBase" id="RU366076"/>
    </source>
</evidence>